<keyword evidence="2" id="KW-1185">Reference proteome</keyword>
<evidence type="ECO:0000313" key="1">
    <source>
        <dbReference type="EMBL" id="GBP77339.1"/>
    </source>
</evidence>
<protein>
    <submittedName>
        <fullName evidence="1">Uncharacterized protein</fullName>
    </submittedName>
</protein>
<dbReference type="EMBL" id="BGZK01001327">
    <property type="protein sequence ID" value="GBP77339.1"/>
    <property type="molecule type" value="Genomic_DNA"/>
</dbReference>
<evidence type="ECO:0000313" key="2">
    <source>
        <dbReference type="Proteomes" id="UP000299102"/>
    </source>
</evidence>
<name>A0A4C1YRS8_EUMVA</name>
<sequence length="138" mass="15637">MGWEEAVDESKCIYIVFGCFLRFDRYCCRRRHTNREARRPPMVRLPSPDFEDAHLYCAIDDQERWSSDGRDCLLRTGKRRIPSTDGPTDAYFNLSEVTKPNARTSESTRQAASPGLCLTSVVTVVSAPPDSRSASDGW</sequence>
<dbReference type="Proteomes" id="UP000299102">
    <property type="component" value="Unassembled WGS sequence"/>
</dbReference>
<accession>A0A4C1YRS8</accession>
<comment type="caution">
    <text evidence="1">The sequence shown here is derived from an EMBL/GenBank/DDBJ whole genome shotgun (WGS) entry which is preliminary data.</text>
</comment>
<gene>
    <name evidence="1" type="ORF">EVAR_54711_1</name>
</gene>
<proteinExistence type="predicted"/>
<reference evidence="1 2" key="1">
    <citation type="journal article" date="2019" name="Commun. Biol.">
        <title>The bagworm genome reveals a unique fibroin gene that provides high tensile strength.</title>
        <authorList>
            <person name="Kono N."/>
            <person name="Nakamura H."/>
            <person name="Ohtoshi R."/>
            <person name="Tomita M."/>
            <person name="Numata K."/>
            <person name="Arakawa K."/>
        </authorList>
    </citation>
    <scope>NUCLEOTIDE SEQUENCE [LARGE SCALE GENOMIC DNA]</scope>
</reference>
<dbReference type="AlphaFoldDB" id="A0A4C1YRS8"/>
<organism evidence="1 2">
    <name type="scientific">Eumeta variegata</name>
    <name type="common">Bagworm moth</name>
    <name type="synonym">Eumeta japonica</name>
    <dbReference type="NCBI Taxonomy" id="151549"/>
    <lineage>
        <taxon>Eukaryota</taxon>
        <taxon>Metazoa</taxon>
        <taxon>Ecdysozoa</taxon>
        <taxon>Arthropoda</taxon>
        <taxon>Hexapoda</taxon>
        <taxon>Insecta</taxon>
        <taxon>Pterygota</taxon>
        <taxon>Neoptera</taxon>
        <taxon>Endopterygota</taxon>
        <taxon>Lepidoptera</taxon>
        <taxon>Glossata</taxon>
        <taxon>Ditrysia</taxon>
        <taxon>Tineoidea</taxon>
        <taxon>Psychidae</taxon>
        <taxon>Oiketicinae</taxon>
        <taxon>Eumeta</taxon>
    </lineage>
</organism>